<feature type="region of interest" description="Disordered" evidence="1">
    <location>
        <begin position="1"/>
        <end position="21"/>
    </location>
</feature>
<evidence type="ECO:0000313" key="2">
    <source>
        <dbReference type="EMBL" id="TRX96867.1"/>
    </source>
</evidence>
<feature type="compositionally biased region" description="Low complexity" evidence="1">
    <location>
        <begin position="1"/>
        <end position="15"/>
    </location>
</feature>
<accession>A0A553I9J5</accession>
<dbReference type="OrthoDB" id="4379079at2759"/>
<evidence type="ECO:0000256" key="1">
    <source>
        <dbReference type="SAM" id="MobiDB-lite"/>
    </source>
</evidence>
<gene>
    <name evidence="2" type="ORF">FHL15_002173</name>
</gene>
<name>A0A553I9J5_9PEZI</name>
<keyword evidence="3" id="KW-1185">Reference proteome</keyword>
<organism evidence="2 3">
    <name type="scientific">Xylaria flabelliformis</name>
    <dbReference type="NCBI Taxonomy" id="2512241"/>
    <lineage>
        <taxon>Eukaryota</taxon>
        <taxon>Fungi</taxon>
        <taxon>Dikarya</taxon>
        <taxon>Ascomycota</taxon>
        <taxon>Pezizomycotina</taxon>
        <taxon>Sordariomycetes</taxon>
        <taxon>Xylariomycetidae</taxon>
        <taxon>Xylariales</taxon>
        <taxon>Xylariaceae</taxon>
        <taxon>Xylaria</taxon>
    </lineage>
</organism>
<dbReference type="Proteomes" id="UP000319160">
    <property type="component" value="Unassembled WGS sequence"/>
</dbReference>
<protein>
    <submittedName>
        <fullName evidence="2">Uncharacterized protein</fullName>
    </submittedName>
</protein>
<sequence length="139" mass="15866">METDSDASSSSEPEPVLGVPDPVRILVETTTHLVPGELYSERINGMRNVICHYHWGRAFDDATDRCYVYGLGGADDLRSERDQSRVCFFLVDSGETLSERENPPVLRYRWTGKKLVYIRRALPAVVVAKLKEYPFMRRA</sequence>
<evidence type="ECO:0000313" key="3">
    <source>
        <dbReference type="Proteomes" id="UP000319160"/>
    </source>
</evidence>
<reference evidence="3" key="1">
    <citation type="submission" date="2019-06" db="EMBL/GenBank/DDBJ databases">
        <title>Draft genome sequence of the griseofulvin-producing fungus Xylaria cubensis strain G536.</title>
        <authorList>
            <person name="Mead M.E."/>
            <person name="Raja H.A."/>
            <person name="Steenwyk J.L."/>
            <person name="Knowles S.L."/>
            <person name="Oberlies N.H."/>
            <person name="Rokas A."/>
        </authorList>
    </citation>
    <scope>NUCLEOTIDE SEQUENCE [LARGE SCALE GENOMIC DNA]</scope>
    <source>
        <strain evidence="3">G536</strain>
    </source>
</reference>
<comment type="caution">
    <text evidence="2">The sequence shown here is derived from an EMBL/GenBank/DDBJ whole genome shotgun (WGS) entry which is preliminary data.</text>
</comment>
<dbReference type="AlphaFoldDB" id="A0A553I9J5"/>
<dbReference type="EMBL" id="VFLP01000008">
    <property type="protein sequence ID" value="TRX96867.1"/>
    <property type="molecule type" value="Genomic_DNA"/>
</dbReference>
<proteinExistence type="predicted"/>